<comment type="caution">
    <text evidence="1">The sequence shown here is derived from an EMBL/GenBank/DDBJ whole genome shotgun (WGS) entry which is preliminary data.</text>
</comment>
<organism evidence="1 2">
    <name type="scientific">Pleurodeles waltl</name>
    <name type="common">Iberian ribbed newt</name>
    <dbReference type="NCBI Taxonomy" id="8319"/>
    <lineage>
        <taxon>Eukaryota</taxon>
        <taxon>Metazoa</taxon>
        <taxon>Chordata</taxon>
        <taxon>Craniata</taxon>
        <taxon>Vertebrata</taxon>
        <taxon>Euteleostomi</taxon>
        <taxon>Amphibia</taxon>
        <taxon>Batrachia</taxon>
        <taxon>Caudata</taxon>
        <taxon>Salamandroidea</taxon>
        <taxon>Salamandridae</taxon>
        <taxon>Pleurodelinae</taxon>
        <taxon>Pleurodeles</taxon>
    </lineage>
</organism>
<gene>
    <name evidence="1" type="ORF">NDU88_005171</name>
</gene>
<dbReference type="Proteomes" id="UP001066276">
    <property type="component" value="Chromosome 2_1"/>
</dbReference>
<evidence type="ECO:0000313" key="2">
    <source>
        <dbReference type="Proteomes" id="UP001066276"/>
    </source>
</evidence>
<sequence length="82" mass="9232">MLVLYSRFASSILVLPSATPEERSERGRNDQTVAARVPPRLRAAFWFCLARHQKSGASVAVMIKRLLLVCRLGMRLEIGDTF</sequence>
<protein>
    <recommendedName>
        <fullName evidence="3">Secreted protein</fullName>
    </recommendedName>
</protein>
<reference evidence="1" key="1">
    <citation type="journal article" date="2022" name="bioRxiv">
        <title>Sequencing and chromosome-scale assembly of the giantPleurodeles waltlgenome.</title>
        <authorList>
            <person name="Brown T."/>
            <person name="Elewa A."/>
            <person name="Iarovenko S."/>
            <person name="Subramanian E."/>
            <person name="Araus A.J."/>
            <person name="Petzold A."/>
            <person name="Susuki M."/>
            <person name="Suzuki K.-i.T."/>
            <person name="Hayashi T."/>
            <person name="Toyoda A."/>
            <person name="Oliveira C."/>
            <person name="Osipova E."/>
            <person name="Leigh N.D."/>
            <person name="Simon A."/>
            <person name="Yun M.H."/>
        </authorList>
    </citation>
    <scope>NUCLEOTIDE SEQUENCE</scope>
    <source>
        <strain evidence="1">20211129_DDA</strain>
        <tissue evidence="1">Liver</tissue>
    </source>
</reference>
<evidence type="ECO:0008006" key="3">
    <source>
        <dbReference type="Google" id="ProtNLM"/>
    </source>
</evidence>
<keyword evidence="2" id="KW-1185">Reference proteome</keyword>
<dbReference type="AlphaFoldDB" id="A0AAV7VKZ3"/>
<accession>A0AAV7VKZ3</accession>
<dbReference type="EMBL" id="JANPWB010000003">
    <property type="protein sequence ID" value="KAJ1201359.1"/>
    <property type="molecule type" value="Genomic_DNA"/>
</dbReference>
<evidence type="ECO:0000313" key="1">
    <source>
        <dbReference type="EMBL" id="KAJ1201359.1"/>
    </source>
</evidence>
<name>A0AAV7VKZ3_PLEWA</name>
<proteinExistence type="predicted"/>